<evidence type="ECO:0000313" key="10">
    <source>
        <dbReference type="Proteomes" id="UP001056500"/>
    </source>
</evidence>
<feature type="transmembrane region" description="Helical" evidence="7">
    <location>
        <begin position="166"/>
        <end position="190"/>
    </location>
</feature>
<keyword evidence="4 7" id="KW-0812">Transmembrane</keyword>
<keyword evidence="2" id="KW-0813">Transport</keyword>
<evidence type="ECO:0000256" key="6">
    <source>
        <dbReference type="ARBA" id="ARBA00023136"/>
    </source>
</evidence>
<evidence type="ECO:0000256" key="3">
    <source>
        <dbReference type="ARBA" id="ARBA00022475"/>
    </source>
</evidence>
<evidence type="ECO:0000256" key="5">
    <source>
        <dbReference type="ARBA" id="ARBA00022989"/>
    </source>
</evidence>
<dbReference type="InterPro" id="IPR036259">
    <property type="entry name" value="MFS_trans_sf"/>
</dbReference>
<feature type="transmembrane region" description="Helical" evidence="7">
    <location>
        <begin position="301"/>
        <end position="320"/>
    </location>
</feature>
<dbReference type="EMBL" id="CP098755">
    <property type="protein sequence ID" value="USG63712.1"/>
    <property type="molecule type" value="Genomic_DNA"/>
</dbReference>
<dbReference type="Proteomes" id="UP001056500">
    <property type="component" value="Chromosome"/>
</dbReference>
<keyword evidence="5 7" id="KW-1133">Transmembrane helix</keyword>
<feature type="transmembrane region" description="Helical" evidence="7">
    <location>
        <begin position="274"/>
        <end position="295"/>
    </location>
</feature>
<feature type="transmembrane region" description="Helical" evidence="7">
    <location>
        <begin position="37"/>
        <end position="55"/>
    </location>
</feature>
<dbReference type="SUPFAM" id="SSF103473">
    <property type="entry name" value="MFS general substrate transporter"/>
    <property type="match status" value="1"/>
</dbReference>
<feature type="transmembrane region" description="Helical" evidence="7">
    <location>
        <begin position="76"/>
        <end position="96"/>
    </location>
</feature>
<gene>
    <name evidence="9" type="ORF">NDK47_16185</name>
</gene>
<evidence type="ECO:0000313" key="9">
    <source>
        <dbReference type="EMBL" id="USG63712.1"/>
    </source>
</evidence>
<feature type="transmembrane region" description="Helical" evidence="7">
    <location>
        <begin position="365"/>
        <end position="383"/>
    </location>
</feature>
<dbReference type="InterPro" id="IPR011701">
    <property type="entry name" value="MFS"/>
</dbReference>
<dbReference type="PANTHER" id="PTHR23517:SF2">
    <property type="entry name" value="MULTIDRUG RESISTANCE PROTEIN MDTH"/>
    <property type="match status" value="1"/>
</dbReference>
<protein>
    <submittedName>
        <fullName evidence="9">MFS transporter</fullName>
    </submittedName>
</protein>
<evidence type="ECO:0000256" key="1">
    <source>
        <dbReference type="ARBA" id="ARBA00004651"/>
    </source>
</evidence>
<comment type="subcellular location">
    <subcellularLocation>
        <location evidence="1">Cell membrane</location>
        <topology evidence="1">Multi-pass membrane protein</topology>
    </subcellularLocation>
</comment>
<feature type="transmembrane region" description="Helical" evidence="7">
    <location>
        <begin position="332"/>
        <end position="353"/>
    </location>
</feature>
<evidence type="ECO:0000256" key="7">
    <source>
        <dbReference type="SAM" id="Phobius"/>
    </source>
</evidence>
<sequence>MKREIWGETPVSVKLLLGTSFMMNLGFYALIPYLTLHLTGSIGWTVAMAGLVLSVRQFSQQGFAFLGGVVADKFGYKGTMVLGLWIRAIGFAMFAFCTETWHFFIAAILSGLGGSLFDPAGSAAFAVLTPEPIRKEVFSFRNVLTNIGIVGSQVVGTALASVDFTYLSLFAGTMFAVNGLLVLFFLQPIAAKNTRQGIWSSMSVVIQDRRFVRYTMILMGYYYLNMQLFLTIPQLVEDVTARKADVGIVLSAISVSVILLQMKVSQWLEGYNQRFTLIGIGALVMGVGLFLLAFADNLWMLIVNAFLYALGTMIAVPNVVEVVPRLAPKEQVGAYYGFNGYSLAIGGSFGQFAGGWVYDTARHLGASWLPWTICLVIGIWVAWQMHRMEQSIQAENRGKNCTKMARS</sequence>
<dbReference type="RefSeq" id="WP_251870791.1">
    <property type="nucleotide sequence ID" value="NZ_CP098755.1"/>
</dbReference>
<feature type="transmembrane region" description="Helical" evidence="7">
    <location>
        <begin position="244"/>
        <end position="262"/>
    </location>
</feature>
<dbReference type="Gene3D" id="1.20.1250.20">
    <property type="entry name" value="MFS general substrate transporter like domains"/>
    <property type="match status" value="1"/>
</dbReference>
<feature type="domain" description="Major facilitator superfamily (MFS) profile" evidence="8">
    <location>
        <begin position="12"/>
        <end position="390"/>
    </location>
</feature>
<dbReference type="CDD" id="cd17329">
    <property type="entry name" value="MFS_MdtH_MDR_like"/>
    <property type="match status" value="1"/>
</dbReference>
<dbReference type="InterPro" id="IPR050171">
    <property type="entry name" value="MFS_Transporters"/>
</dbReference>
<dbReference type="PANTHER" id="PTHR23517">
    <property type="entry name" value="RESISTANCE PROTEIN MDTM, PUTATIVE-RELATED-RELATED"/>
    <property type="match status" value="1"/>
</dbReference>
<dbReference type="PRINTS" id="PR01035">
    <property type="entry name" value="TCRTETA"/>
</dbReference>
<reference evidence="9" key="1">
    <citation type="submission" date="2022-06" db="EMBL/GenBank/DDBJ databases">
        <title>Genome sequencing of Brevibacillus sp. BB3-R1.</title>
        <authorList>
            <person name="Heo J."/>
            <person name="Lee D."/>
            <person name="Won M."/>
            <person name="Han B.-H."/>
            <person name="Hong S.-B."/>
            <person name="Kwon S.-W."/>
        </authorList>
    </citation>
    <scope>NUCLEOTIDE SEQUENCE</scope>
    <source>
        <strain evidence="9">BB3-R1</strain>
    </source>
</reference>
<keyword evidence="10" id="KW-1185">Reference proteome</keyword>
<dbReference type="InterPro" id="IPR001958">
    <property type="entry name" value="Tet-R_TetA/multi-R_MdtG-like"/>
</dbReference>
<feature type="transmembrane region" description="Helical" evidence="7">
    <location>
        <begin position="211"/>
        <end position="232"/>
    </location>
</feature>
<name>A0ABY4W9K9_9BACL</name>
<keyword evidence="3" id="KW-1003">Cell membrane</keyword>
<dbReference type="Pfam" id="PF07690">
    <property type="entry name" value="MFS_1"/>
    <property type="match status" value="1"/>
</dbReference>
<accession>A0ABY4W9K9</accession>
<feature type="transmembrane region" description="Helical" evidence="7">
    <location>
        <begin position="12"/>
        <end position="31"/>
    </location>
</feature>
<dbReference type="PROSITE" id="PS50850">
    <property type="entry name" value="MFS"/>
    <property type="match status" value="1"/>
</dbReference>
<proteinExistence type="predicted"/>
<dbReference type="InterPro" id="IPR020846">
    <property type="entry name" value="MFS_dom"/>
</dbReference>
<evidence type="ECO:0000256" key="4">
    <source>
        <dbReference type="ARBA" id="ARBA00022692"/>
    </source>
</evidence>
<keyword evidence="6 7" id="KW-0472">Membrane</keyword>
<evidence type="ECO:0000256" key="2">
    <source>
        <dbReference type="ARBA" id="ARBA00022448"/>
    </source>
</evidence>
<evidence type="ECO:0000259" key="8">
    <source>
        <dbReference type="PROSITE" id="PS50850"/>
    </source>
</evidence>
<organism evidence="9 10">
    <name type="scientific">Brevibacillus ruminantium</name>
    <dbReference type="NCBI Taxonomy" id="2950604"/>
    <lineage>
        <taxon>Bacteria</taxon>
        <taxon>Bacillati</taxon>
        <taxon>Bacillota</taxon>
        <taxon>Bacilli</taxon>
        <taxon>Bacillales</taxon>
        <taxon>Paenibacillaceae</taxon>
        <taxon>Brevibacillus</taxon>
    </lineage>
</organism>